<dbReference type="GO" id="GO:0009820">
    <property type="term" value="P:alkaloid metabolic process"/>
    <property type="evidence" value="ECO:0007669"/>
    <property type="project" value="InterPro"/>
</dbReference>
<sequence>MGMGMGIFMSRYVPVFLHYRKFPVLDIAALLRALRGLLNYIAAIAKIDQKCQFKAACQLLRTHMQRQSIADLYFASCDLINPPQTRIKVYFAGVEVTFTKITEHWTLSGMVTDQETLEGLQMLRELWKDLCIVEGKRSLPDRPTQPGDPETHKSGETSPQAEVILPSHGDPEMRIANALTAFFQRHGMQNQSAAYTNNVKSYYPVLARIWTLPRTFIFLYEEKVTLSHHVLPLGLARGGGGLVILKTKGLAVYVVVGARM</sequence>
<dbReference type="EMBL" id="KV878180">
    <property type="protein sequence ID" value="OJI87955.1"/>
    <property type="molecule type" value="Genomic_DNA"/>
</dbReference>
<dbReference type="SMR" id="A0A1L9NFE4"/>
<keyword evidence="5" id="KW-1185">Reference proteome</keyword>
<evidence type="ECO:0000256" key="1">
    <source>
        <dbReference type="ARBA" id="ARBA00010209"/>
    </source>
</evidence>
<accession>A0A1L9NFE4</accession>
<name>A0A1L9NFE4_ASPTC</name>
<evidence type="ECO:0000256" key="2">
    <source>
        <dbReference type="ARBA" id="ARBA00022679"/>
    </source>
</evidence>
<dbReference type="VEuPathDB" id="FungiDB:ASPTUDRAFT_35761"/>
<evidence type="ECO:0000313" key="4">
    <source>
        <dbReference type="EMBL" id="OJI87955.1"/>
    </source>
</evidence>
<evidence type="ECO:0000313" key="5">
    <source>
        <dbReference type="Proteomes" id="UP000184304"/>
    </source>
</evidence>
<dbReference type="AlphaFoldDB" id="A0A1L9NFE4"/>
<feature type="region of interest" description="Disordered" evidence="3">
    <location>
        <begin position="137"/>
        <end position="160"/>
    </location>
</feature>
<protein>
    <submittedName>
        <fullName evidence="4">Uncharacterized protein</fullName>
    </submittedName>
</protein>
<reference evidence="5" key="1">
    <citation type="journal article" date="2017" name="Genome Biol.">
        <title>Comparative genomics reveals high biological diversity and specific adaptations in the industrially and medically important fungal genus Aspergillus.</title>
        <authorList>
            <person name="de Vries R.P."/>
            <person name="Riley R."/>
            <person name="Wiebenga A."/>
            <person name="Aguilar-Osorio G."/>
            <person name="Amillis S."/>
            <person name="Uchima C.A."/>
            <person name="Anderluh G."/>
            <person name="Asadollahi M."/>
            <person name="Askin M."/>
            <person name="Barry K."/>
            <person name="Battaglia E."/>
            <person name="Bayram O."/>
            <person name="Benocci T."/>
            <person name="Braus-Stromeyer S.A."/>
            <person name="Caldana C."/>
            <person name="Canovas D."/>
            <person name="Cerqueira G.C."/>
            <person name="Chen F."/>
            <person name="Chen W."/>
            <person name="Choi C."/>
            <person name="Clum A."/>
            <person name="Dos Santos R.A."/>
            <person name="Damasio A.R."/>
            <person name="Diallinas G."/>
            <person name="Emri T."/>
            <person name="Fekete E."/>
            <person name="Flipphi M."/>
            <person name="Freyberg S."/>
            <person name="Gallo A."/>
            <person name="Gournas C."/>
            <person name="Habgood R."/>
            <person name="Hainaut M."/>
            <person name="Harispe M.L."/>
            <person name="Henrissat B."/>
            <person name="Hilden K.S."/>
            <person name="Hope R."/>
            <person name="Hossain A."/>
            <person name="Karabika E."/>
            <person name="Karaffa L."/>
            <person name="Karanyi Z."/>
            <person name="Krasevec N."/>
            <person name="Kuo A."/>
            <person name="Kusch H."/>
            <person name="LaButti K."/>
            <person name="Lagendijk E.L."/>
            <person name="Lapidus A."/>
            <person name="Levasseur A."/>
            <person name="Lindquist E."/>
            <person name="Lipzen A."/>
            <person name="Logrieco A.F."/>
            <person name="MacCabe A."/>
            <person name="Maekelae M.R."/>
            <person name="Malavazi I."/>
            <person name="Melin P."/>
            <person name="Meyer V."/>
            <person name="Mielnichuk N."/>
            <person name="Miskei M."/>
            <person name="Molnar A.P."/>
            <person name="Mule G."/>
            <person name="Ngan C.Y."/>
            <person name="Orejas M."/>
            <person name="Orosz E."/>
            <person name="Ouedraogo J.P."/>
            <person name="Overkamp K.M."/>
            <person name="Park H.-S."/>
            <person name="Perrone G."/>
            <person name="Piumi F."/>
            <person name="Punt P.J."/>
            <person name="Ram A.F."/>
            <person name="Ramon A."/>
            <person name="Rauscher S."/>
            <person name="Record E."/>
            <person name="Riano-Pachon D.M."/>
            <person name="Robert V."/>
            <person name="Roehrig J."/>
            <person name="Ruller R."/>
            <person name="Salamov A."/>
            <person name="Salih N.S."/>
            <person name="Samson R.A."/>
            <person name="Sandor E."/>
            <person name="Sanguinetti M."/>
            <person name="Schuetze T."/>
            <person name="Sepcic K."/>
            <person name="Shelest E."/>
            <person name="Sherlock G."/>
            <person name="Sophianopoulou V."/>
            <person name="Squina F.M."/>
            <person name="Sun H."/>
            <person name="Susca A."/>
            <person name="Todd R.B."/>
            <person name="Tsang A."/>
            <person name="Unkles S.E."/>
            <person name="van de Wiele N."/>
            <person name="van Rossen-Uffink D."/>
            <person name="Oliveira J.V."/>
            <person name="Vesth T.C."/>
            <person name="Visser J."/>
            <person name="Yu J.-H."/>
            <person name="Zhou M."/>
            <person name="Andersen M.R."/>
            <person name="Archer D.B."/>
            <person name="Baker S.E."/>
            <person name="Benoit I."/>
            <person name="Brakhage A.A."/>
            <person name="Braus G.H."/>
            <person name="Fischer R."/>
            <person name="Frisvad J.C."/>
            <person name="Goldman G.H."/>
            <person name="Houbraken J."/>
            <person name="Oakley B."/>
            <person name="Pocsi I."/>
            <person name="Scazzocchio C."/>
            <person name="Seiboth B."/>
            <person name="vanKuyk P.A."/>
            <person name="Wortman J."/>
            <person name="Dyer P.S."/>
            <person name="Grigoriev I.V."/>
        </authorList>
    </citation>
    <scope>NUCLEOTIDE SEQUENCE [LARGE SCALE GENOMIC DNA]</scope>
    <source>
        <strain evidence="5">CBS 134.48</strain>
    </source>
</reference>
<dbReference type="InterPro" id="IPR017795">
    <property type="entry name" value="ABBA_NscD-like"/>
</dbReference>
<organism evidence="4 5">
    <name type="scientific">Aspergillus tubingensis (strain CBS 134.48)</name>
    <dbReference type="NCBI Taxonomy" id="767770"/>
    <lineage>
        <taxon>Eukaryota</taxon>
        <taxon>Fungi</taxon>
        <taxon>Dikarya</taxon>
        <taxon>Ascomycota</taxon>
        <taxon>Pezizomycotina</taxon>
        <taxon>Eurotiomycetes</taxon>
        <taxon>Eurotiomycetidae</taxon>
        <taxon>Eurotiales</taxon>
        <taxon>Aspergillaceae</taxon>
        <taxon>Aspergillus</taxon>
        <taxon>Aspergillus subgen. Circumdati</taxon>
    </lineage>
</organism>
<gene>
    <name evidence="4" type="ORF">ASPTUDRAFT_35761</name>
</gene>
<dbReference type="Pfam" id="PF11991">
    <property type="entry name" value="Trp_DMAT"/>
    <property type="match status" value="1"/>
</dbReference>
<evidence type="ECO:0000256" key="3">
    <source>
        <dbReference type="SAM" id="MobiDB-lite"/>
    </source>
</evidence>
<dbReference type="PANTHER" id="PTHR40627">
    <property type="entry name" value="INDOLE PRENYLTRANSFERASE TDIB-RELATED"/>
    <property type="match status" value="1"/>
</dbReference>
<dbReference type="OrthoDB" id="5392033at2759"/>
<dbReference type="Proteomes" id="UP000184304">
    <property type="component" value="Unassembled WGS sequence"/>
</dbReference>
<proteinExistence type="inferred from homology"/>
<keyword evidence="2" id="KW-0808">Transferase</keyword>
<dbReference type="PANTHER" id="PTHR40627:SF3">
    <property type="entry name" value="PRENYLTRANSFERASE ASQH2-RELATED"/>
    <property type="match status" value="1"/>
</dbReference>
<dbReference type="GO" id="GO:0016765">
    <property type="term" value="F:transferase activity, transferring alkyl or aryl (other than methyl) groups"/>
    <property type="evidence" value="ECO:0007669"/>
    <property type="project" value="InterPro"/>
</dbReference>
<comment type="similarity">
    <text evidence="1">Belongs to the tryptophan dimethylallyltransferase family.</text>
</comment>